<dbReference type="EMBL" id="MBLM01000163">
    <property type="protein sequence ID" value="OHV29321.1"/>
    <property type="molecule type" value="Genomic_DNA"/>
</dbReference>
<sequence length="197" mass="21501">MNNVVQAPAPLRAHRPTLTLPSPPVTVDDLHTTTYGNARVEILDGLCVARPWPTPLRARVTDRLRALLSESATSGAQVFTGLQVELSPRCLVVPDVAVVAVGDPQRRRIAETPFAVLEVADTSTRRYDRTLKLDLYREFRIPVCWLVDPDAATIEAFELVGSGYVPAGVVRGDEELTVTRPFPVTVTPAALIDPPED</sequence>
<dbReference type="PANTHER" id="PTHR35400:SF3">
    <property type="entry name" value="SLL1072 PROTEIN"/>
    <property type="match status" value="1"/>
</dbReference>
<protein>
    <recommendedName>
        <fullName evidence="1">Putative restriction endonuclease domain-containing protein</fullName>
    </recommendedName>
</protein>
<dbReference type="Gene3D" id="3.90.1570.10">
    <property type="entry name" value="tt1808, chain A"/>
    <property type="match status" value="1"/>
</dbReference>
<dbReference type="InterPro" id="IPR012296">
    <property type="entry name" value="Nuclease_put_TT1808"/>
</dbReference>
<evidence type="ECO:0000313" key="2">
    <source>
        <dbReference type="EMBL" id="OHV29321.1"/>
    </source>
</evidence>
<dbReference type="SUPFAM" id="SSF52980">
    <property type="entry name" value="Restriction endonuclease-like"/>
    <property type="match status" value="1"/>
</dbReference>
<accession>A0A1S1Q770</accession>
<dbReference type="OrthoDB" id="9799703at2"/>
<feature type="domain" description="Putative restriction endonuclease" evidence="1">
    <location>
        <begin position="37"/>
        <end position="185"/>
    </location>
</feature>
<reference evidence="3" key="1">
    <citation type="submission" date="2016-07" db="EMBL/GenBank/DDBJ databases">
        <title>Sequence Frankia sp. strain CcI1.17.</title>
        <authorList>
            <person name="Ghodhbane-Gtari F."/>
            <person name="Swanson E."/>
            <person name="Gueddou A."/>
            <person name="Morris K."/>
            <person name="Hezbri K."/>
            <person name="Ktari A."/>
            <person name="Nouioui I."/>
            <person name="Abebe-Akele F."/>
            <person name="Simpson S."/>
            <person name="Thomas K."/>
            <person name="Gtari M."/>
            <person name="Tisa L.S."/>
            <person name="Hurst S."/>
        </authorList>
    </citation>
    <scope>NUCLEOTIDE SEQUENCE [LARGE SCALE GENOMIC DNA]</scope>
    <source>
        <strain evidence="3">Cc1.17</strain>
    </source>
</reference>
<dbReference type="PANTHER" id="PTHR35400">
    <property type="entry name" value="SLR1083 PROTEIN"/>
    <property type="match status" value="1"/>
</dbReference>
<evidence type="ECO:0000259" key="1">
    <source>
        <dbReference type="Pfam" id="PF05685"/>
    </source>
</evidence>
<organism evidence="2 3">
    <name type="scientific">Parafrankia colletiae</name>
    <dbReference type="NCBI Taxonomy" id="573497"/>
    <lineage>
        <taxon>Bacteria</taxon>
        <taxon>Bacillati</taxon>
        <taxon>Actinomycetota</taxon>
        <taxon>Actinomycetes</taxon>
        <taxon>Frankiales</taxon>
        <taxon>Frankiaceae</taxon>
        <taxon>Parafrankia</taxon>
    </lineage>
</organism>
<comment type="caution">
    <text evidence="2">The sequence shown here is derived from an EMBL/GenBank/DDBJ whole genome shotgun (WGS) entry which is preliminary data.</text>
</comment>
<proteinExistence type="predicted"/>
<dbReference type="Pfam" id="PF05685">
    <property type="entry name" value="Uma2"/>
    <property type="match status" value="1"/>
</dbReference>
<dbReference type="AlphaFoldDB" id="A0A1S1Q770"/>
<gene>
    <name evidence="2" type="ORF">CC117_08115</name>
</gene>
<dbReference type="InterPro" id="IPR008538">
    <property type="entry name" value="Uma2"/>
</dbReference>
<keyword evidence="3" id="KW-1185">Reference proteome</keyword>
<dbReference type="RefSeq" id="WP_071090918.1">
    <property type="nucleotide sequence ID" value="NZ_MBLM01000163.1"/>
</dbReference>
<name>A0A1S1Q770_9ACTN</name>
<dbReference type="InterPro" id="IPR011335">
    <property type="entry name" value="Restrct_endonuc-II-like"/>
</dbReference>
<dbReference type="CDD" id="cd06260">
    <property type="entry name" value="DUF820-like"/>
    <property type="match status" value="1"/>
</dbReference>
<dbReference type="Proteomes" id="UP000179627">
    <property type="component" value="Unassembled WGS sequence"/>
</dbReference>
<evidence type="ECO:0000313" key="3">
    <source>
        <dbReference type="Proteomes" id="UP000179627"/>
    </source>
</evidence>